<dbReference type="EMBL" id="VOOS01000004">
    <property type="protein sequence ID" value="TXB64626.1"/>
    <property type="molecule type" value="Genomic_DNA"/>
</dbReference>
<proteinExistence type="predicted"/>
<dbReference type="SMART" id="SM01235">
    <property type="entry name" value="Haem_bd"/>
    <property type="match status" value="1"/>
</dbReference>
<feature type="domain" description="Haem-binding" evidence="1">
    <location>
        <begin position="10"/>
        <end position="145"/>
    </location>
</feature>
<gene>
    <name evidence="2" type="ORF">FRY74_09245</name>
</gene>
<comment type="caution">
    <text evidence="2">The sequence shown here is derived from an EMBL/GenBank/DDBJ whole genome shotgun (WGS) entry which is preliminary data.</text>
</comment>
<sequence>MKKKILLAIVAILVIIQFFRIDKTNPEVVLENDFITITNPPEEIAAILKTSCYDCHSYETKYPWYTNVSPIAWWVKDHINEGRDELNFSEWANYKEKRKKHKLEECIELVEENEMPLESYLITHGDAKLTETQKTELLNWLHAEFKGKKKIDKAELSLNDGAKWQANKATTLGIAKMLEIVNDNTADNQITSLNGKGELLETEMKLIFEKCDMVGESHEQLHTFLLPLVKKFRTLRETTNVEEFYSTEKEIKNHLENYTNYFE</sequence>
<protein>
    <recommendedName>
        <fullName evidence="1">Haem-binding domain-containing protein</fullName>
    </recommendedName>
</protein>
<accession>A0A5C6RQF8</accession>
<dbReference type="RefSeq" id="WP_147100781.1">
    <property type="nucleotide sequence ID" value="NZ_VOOS01000004.1"/>
</dbReference>
<name>A0A5C6RQF8_9FLAO</name>
<dbReference type="Pfam" id="PF14376">
    <property type="entry name" value="Haem_bd"/>
    <property type="match status" value="1"/>
</dbReference>
<reference evidence="2 3" key="1">
    <citation type="submission" date="2019-08" db="EMBL/GenBank/DDBJ databases">
        <title>Genome of Vicingus serpentipes NCIMB 15042.</title>
        <authorList>
            <person name="Bowman J.P."/>
        </authorList>
    </citation>
    <scope>NUCLEOTIDE SEQUENCE [LARGE SCALE GENOMIC DNA]</scope>
    <source>
        <strain evidence="2 3">NCIMB 15042</strain>
    </source>
</reference>
<dbReference type="Proteomes" id="UP000321721">
    <property type="component" value="Unassembled WGS sequence"/>
</dbReference>
<evidence type="ECO:0000259" key="1">
    <source>
        <dbReference type="SMART" id="SM01235"/>
    </source>
</evidence>
<evidence type="ECO:0000313" key="3">
    <source>
        <dbReference type="Proteomes" id="UP000321721"/>
    </source>
</evidence>
<evidence type="ECO:0000313" key="2">
    <source>
        <dbReference type="EMBL" id="TXB64626.1"/>
    </source>
</evidence>
<dbReference type="OrthoDB" id="196738at2"/>
<dbReference type="InterPro" id="IPR025992">
    <property type="entry name" value="Haem-bd"/>
</dbReference>
<organism evidence="2 3">
    <name type="scientific">Vicingus serpentipes</name>
    <dbReference type="NCBI Taxonomy" id="1926625"/>
    <lineage>
        <taxon>Bacteria</taxon>
        <taxon>Pseudomonadati</taxon>
        <taxon>Bacteroidota</taxon>
        <taxon>Flavobacteriia</taxon>
        <taxon>Flavobacteriales</taxon>
        <taxon>Vicingaceae</taxon>
        <taxon>Vicingus</taxon>
    </lineage>
</organism>
<dbReference type="AlphaFoldDB" id="A0A5C6RQF8"/>
<keyword evidence="3" id="KW-1185">Reference proteome</keyword>